<sequence length="182" mass="19693">MRKEIIILALGGLALLTGCNMGDKAATAPATPKWKGARYHIAFDTKLTKPNPAGVTIPTVTYVANPKEEFETRATLVIRFDTSGVEKDRPVANKMIMAPVDIHGGEGALPAEYMDIANKDLSKFLGAYCMKGKVKLNVALARSSLSNSANDAEVDVKRLSDWLPIEVDFKNPHPNCKPAKQG</sequence>
<accession>A0AAU7DPN6</accession>
<organism evidence="1">
    <name type="scientific">Telmatobacter sp. DSM 110680</name>
    <dbReference type="NCBI Taxonomy" id="3036704"/>
    <lineage>
        <taxon>Bacteria</taxon>
        <taxon>Pseudomonadati</taxon>
        <taxon>Acidobacteriota</taxon>
        <taxon>Terriglobia</taxon>
        <taxon>Terriglobales</taxon>
        <taxon>Acidobacteriaceae</taxon>
        <taxon>Telmatobacter</taxon>
    </lineage>
</organism>
<dbReference type="AlphaFoldDB" id="A0AAU7DPN6"/>
<reference evidence="1" key="1">
    <citation type="submission" date="2023-03" db="EMBL/GenBank/DDBJ databases">
        <title>Edaphobacter sp.</title>
        <authorList>
            <person name="Huber K.J."/>
            <person name="Papendorf J."/>
            <person name="Pilke C."/>
            <person name="Bunk B."/>
            <person name="Sproeer C."/>
            <person name="Pester M."/>
        </authorList>
    </citation>
    <scope>NUCLEOTIDE SEQUENCE</scope>
    <source>
        <strain evidence="1">DSM 110680</strain>
    </source>
</reference>
<protein>
    <recommendedName>
        <fullName evidence="2">Lipoprotein</fullName>
    </recommendedName>
</protein>
<dbReference type="EMBL" id="CP121196">
    <property type="protein sequence ID" value="XBH19748.1"/>
    <property type="molecule type" value="Genomic_DNA"/>
</dbReference>
<evidence type="ECO:0008006" key="2">
    <source>
        <dbReference type="Google" id="ProtNLM"/>
    </source>
</evidence>
<evidence type="ECO:0000313" key="1">
    <source>
        <dbReference type="EMBL" id="XBH19748.1"/>
    </source>
</evidence>
<dbReference type="PROSITE" id="PS51257">
    <property type="entry name" value="PROKAR_LIPOPROTEIN"/>
    <property type="match status" value="1"/>
</dbReference>
<gene>
    <name evidence="1" type="ORF">P8935_10625</name>
</gene>
<proteinExistence type="predicted"/>
<name>A0AAU7DPN6_9BACT</name>
<dbReference type="RefSeq" id="WP_348264969.1">
    <property type="nucleotide sequence ID" value="NZ_CP121196.1"/>
</dbReference>